<evidence type="ECO:0000256" key="1">
    <source>
        <dbReference type="SAM" id="MobiDB-lite"/>
    </source>
</evidence>
<name>R7TI96_CAPTE</name>
<gene>
    <name evidence="2" type="ORF">CAPTEDRAFT_211244</name>
</gene>
<dbReference type="EnsemblMetazoa" id="CapteT211244">
    <property type="protein sequence ID" value="CapteP211244"/>
    <property type="gene ID" value="CapteG211244"/>
</dbReference>
<dbReference type="OrthoDB" id="10575969at2759"/>
<reference evidence="4" key="1">
    <citation type="submission" date="2012-12" db="EMBL/GenBank/DDBJ databases">
        <authorList>
            <person name="Hellsten U."/>
            <person name="Grimwood J."/>
            <person name="Chapman J.A."/>
            <person name="Shapiro H."/>
            <person name="Aerts A."/>
            <person name="Otillar R.P."/>
            <person name="Terry A.Y."/>
            <person name="Boore J.L."/>
            <person name="Simakov O."/>
            <person name="Marletaz F."/>
            <person name="Cho S.-J."/>
            <person name="Edsinger-Gonzales E."/>
            <person name="Havlak P."/>
            <person name="Kuo D.-H."/>
            <person name="Larsson T."/>
            <person name="Lv J."/>
            <person name="Arendt D."/>
            <person name="Savage R."/>
            <person name="Osoegawa K."/>
            <person name="de Jong P."/>
            <person name="Lindberg D.R."/>
            <person name="Seaver E.C."/>
            <person name="Weisblat D.A."/>
            <person name="Putnam N.H."/>
            <person name="Grigoriev I.V."/>
            <person name="Rokhsar D.S."/>
        </authorList>
    </citation>
    <scope>NUCLEOTIDE SEQUENCE</scope>
    <source>
        <strain evidence="4">I ESC-2004</strain>
    </source>
</reference>
<dbReference type="HOGENOM" id="CLU_1039160_0_0_1"/>
<proteinExistence type="predicted"/>
<protein>
    <submittedName>
        <fullName evidence="2 3">Uncharacterized protein</fullName>
    </submittedName>
</protein>
<sequence length="268" mass="29634">MAEGCGEQRLCSGKAIQCDDDPFANFSCNPPKTTNMNLRGFSRKNRHRQMQGLTMSRERLGSIHGSNSSLSTLVGSSQNLLDPSRMMNMQEDAKSRRISSEVMKHRLYESVLTSPRRRRFSGYYGTGGECTPTSFQGYARMVQSLPVTPAHSQNVTPAHSPTSKKSFNYGFMSQGATPTDPTPDEEEMEVEEDQGIASIFRPRPRFIAASHSKEDAQSESAMNIDDMTASWSSGFKHPGSLGIPPKRMRRDRSPAQASNNMLSPPGCQ</sequence>
<evidence type="ECO:0000313" key="2">
    <source>
        <dbReference type="EMBL" id="ELT93558.1"/>
    </source>
</evidence>
<dbReference type="Proteomes" id="UP000014760">
    <property type="component" value="Unassembled WGS sequence"/>
</dbReference>
<keyword evidence="4" id="KW-1185">Reference proteome</keyword>
<feature type="compositionally biased region" description="Polar residues" evidence="1">
    <location>
        <begin position="150"/>
        <end position="166"/>
    </location>
</feature>
<evidence type="ECO:0000313" key="3">
    <source>
        <dbReference type="EnsemblMetazoa" id="CapteP211244"/>
    </source>
</evidence>
<organism evidence="2">
    <name type="scientific">Capitella teleta</name>
    <name type="common">Polychaete worm</name>
    <dbReference type="NCBI Taxonomy" id="283909"/>
    <lineage>
        <taxon>Eukaryota</taxon>
        <taxon>Metazoa</taxon>
        <taxon>Spiralia</taxon>
        <taxon>Lophotrochozoa</taxon>
        <taxon>Annelida</taxon>
        <taxon>Polychaeta</taxon>
        <taxon>Sedentaria</taxon>
        <taxon>Scolecida</taxon>
        <taxon>Capitellidae</taxon>
        <taxon>Capitella</taxon>
    </lineage>
</organism>
<feature type="region of interest" description="Disordered" evidence="1">
    <location>
        <begin position="150"/>
        <end position="169"/>
    </location>
</feature>
<reference evidence="3" key="3">
    <citation type="submission" date="2015-06" db="UniProtKB">
        <authorList>
            <consortium name="EnsemblMetazoa"/>
        </authorList>
    </citation>
    <scope>IDENTIFICATION</scope>
</reference>
<dbReference type="EMBL" id="KB309694">
    <property type="protein sequence ID" value="ELT93558.1"/>
    <property type="molecule type" value="Genomic_DNA"/>
</dbReference>
<reference evidence="2 4" key="2">
    <citation type="journal article" date="2013" name="Nature">
        <title>Insights into bilaterian evolution from three spiralian genomes.</title>
        <authorList>
            <person name="Simakov O."/>
            <person name="Marletaz F."/>
            <person name="Cho S.J."/>
            <person name="Edsinger-Gonzales E."/>
            <person name="Havlak P."/>
            <person name="Hellsten U."/>
            <person name="Kuo D.H."/>
            <person name="Larsson T."/>
            <person name="Lv J."/>
            <person name="Arendt D."/>
            <person name="Savage R."/>
            <person name="Osoegawa K."/>
            <person name="de Jong P."/>
            <person name="Grimwood J."/>
            <person name="Chapman J.A."/>
            <person name="Shapiro H."/>
            <person name="Aerts A."/>
            <person name="Otillar R.P."/>
            <person name="Terry A.Y."/>
            <person name="Boore J.L."/>
            <person name="Grigoriev I.V."/>
            <person name="Lindberg D.R."/>
            <person name="Seaver E.C."/>
            <person name="Weisblat D.A."/>
            <person name="Putnam N.H."/>
            <person name="Rokhsar D.S."/>
        </authorList>
    </citation>
    <scope>NUCLEOTIDE SEQUENCE</scope>
    <source>
        <strain evidence="2 4">I ESC-2004</strain>
    </source>
</reference>
<feature type="region of interest" description="Disordered" evidence="1">
    <location>
        <begin position="229"/>
        <end position="268"/>
    </location>
</feature>
<evidence type="ECO:0000313" key="4">
    <source>
        <dbReference type="Proteomes" id="UP000014760"/>
    </source>
</evidence>
<dbReference type="EMBL" id="AMQN01002608">
    <property type="status" value="NOT_ANNOTATED_CDS"/>
    <property type="molecule type" value="Genomic_DNA"/>
</dbReference>
<accession>R7TI96</accession>
<dbReference type="AlphaFoldDB" id="R7TI96"/>